<name>A0AAV0KKK5_9ROSI</name>
<dbReference type="EMBL" id="CAMGYJ010000005">
    <property type="protein sequence ID" value="CAI0422222.1"/>
    <property type="molecule type" value="Genomic_DNA"/>
</dbReference>
<accession>A0AAV0KKK5</accession>
<sequence length="114" mass="13361">MSPNFYSFTFPRRSHKPFHFLPLFLSCSCLLHFQHVLRHPYQRVPSIVDRNEESSGTGDPDDDAIEIRSSLSHWLLFPARFFPADLRLDRSLIIVVGLSYSPAKERLRRCNCRK</sequence>
<comment type="caution">
    <text evidence="1">The sequence shown here is derived from an EMBL/GenBank/DDBJ whole genome shotgun (WGS) entry which is preliminary data.</text>
</comment>
<organism evidence="1 3">
    <name type="scientific">Linum tenue</name>
    <dbReference type="NCBI Taxonomy" id="586396"/>
    <lineage>
        <taxon>Eukaryota</taxon>
        <taxon>Viridiplantae</taxon>
        <taxon>Streptophyta</taxon>
        <taxon>Embryophyta</taxon>
        <taxon>Tracheophyta</taxon>
        <taxon>Spermatophyta</taxon>
        <taxon>Magnoliopsida</taxon>
        <taxon>eudicotyledons</taxon>
        <taxon>Gunneridae</taxon>
        <taxon>Pentapetalae</taxon>
        <taxon>rosids</taxon>
        <taxon>fabids</taxon>
        <taxon>Malpighiales</taxon>
        <taxon>Linaceae</taxon>
        <taxon>Linum</taxon>
    </lineage>
</organism>
<dbReference type="EMBL" id="CAMGYJ010000006">
    <property type="protein sequence ID" value="CAI0430057.1"/>
    <property type="molecule type" value="Genomic_DNA"/>
</dbReference>
<keyword evidence="3" id="KW-1185">Reference proteome</keyword>
<evidence type="ECO:0000313" key="3">
    <source>
        <dbReference type="Proteomes" id="UP001154282"/>
    </source>
</evidence>
<dbReference type="Proteomes" id="UP001154282">
    <property type="component" value="Unassembled WGS sequence"/>
</dbReference>
<proteinExistence type="predicted"/>
<protein>
    <submittedName>
        <fullName evidence="1">Uncharacterized protein</fullName>
    </submittedName>
</protein>
<gene>
    <name evidence="1" type="ORF">LITE_LOCUS19061</name>
    <name evidence="2" type="ORF">LITE_LOCUS22436</name>
</gene>
<reference evidence="1" key="1">
    <citation type="submission" date="2022-08" db="EMBL/GenBank/DDBJ databases">
        <authorList>
            <person name="Gutierrez-Valencia J."/>
        </authorList>
    </citation>
    <scope>NUCLEOTIDE SEQUENCE</scope>
</reference>
<evidence type="ECO:0000313" key="2">
    <source>
        <dbReference type="EMBL" id="CAI0430057.1"/>
    </source>
</evidence>
<evidence type="ECO:0000313" key="1">
    <source>
        <dbReference type="EMBL" id="CAI0422222.1"/>
    </source>
</evidence>
<dbReference type="AlphaFoldDB" id="A0AAV0KKK5"/>